<feature type="compositionally biased region" description="Low complexity" evidence="2">
    <location>
        <begin position="766"/>
        <end position="777"/>
    </location>
</feature>
<dbReference type="InParanoid" id="A0A1X2HA47"/>
<evidence type="ECO:0000313" key="4">
    <source>
        <dbReference type="EMBL" id="ORY95547.1"/>
    </source>
</evidence>
<protein>
    <recommendedName>
        <fullName evidence="3">Rho-GAP domain-containing protein</fullName>
    </recommendedName>
</protein>
<dbReference type="CDD" id="cd00159">
    <property type="entry name" value="RhoGAP"/>
    <property type="match status" value="1"/>
</dbReference>
<dbReference type="Gene3D" id="1.20.1270.60">
    <property type="entry name" value="Arfaptin homology (AH) domain/BAR domain"/>
    <property type="match status" value="1"/>
</dbReference>
<dbReference type="InterPro" id="IPR008936">
    <property type="entry name" value="Rho_GTPase_activation_prot"/>
</dbReference>
<dbReference type="AlphaFoldDB" id="A0A1X2HA47"/>
<keyword evidence="1" id="KW-0343">GTPase activation</keyword>
<feature type="compositionally biased region" description="Low complexity" evidence="2">
    <location>
        <begin position="840"/>
        <end position="864"/>
    </location>
</feature>
<proteinExistence type="predicted"/>
<feature type="compositionally biased region" description="Polar residues" evidence="2">
    <location>
        <begin position="213"/>
        <end position="222"/>
    </location>
</feature>
<dbReference type="STRING" id="13706.A0A1X2HA47"/>
<evidence type="ECO:0000313" key="5">
    <source>
        <dbReference type="Proteomes" id="UP000242180"/>
    </source>
</evidence>
<comment type="caution">
    <text evidence="4">The sequence shown here is derived from an EMBL/GenBank/DDBJ whole genome shotgun (WGS) entry which is preliminary data.</text>
</comment>
<dbReference type="PROSITE" id="PS50238">
    <property type="entry name" value="RHOGAP"/>
    <property type="match status" value="1"/>
</dbReference>
<dbReference type="GO" id="GO:0005096">
    <property type="term" value="F:GTPase activator activity"/>
    <property type="evidence" value="ECO:0007669"/>
    <property type="project" value="UniProtKB-KW"/>
</dbReference>
<feature type="compositionally biased region" description="Pro residues" evidence="2">
    <location>
        <begin position="778"/>
        <end position="790"/>
    </location>
</feature>
<feature type="compositionally biased region" description="Polar residues" evidence="2">
    <location>
        <begin position="830"/>
        <end position="839"/>
    </location>
</feature>
<feature type="region of interest" description="Disordered" evidence="2">
    <location>
        <begin position="626"/>
        <end position="864"/>
    </location>
</feature>
<feature type="compositionally biased region" description="Basic and acidic residues" evidence="2">
    <location>
        <begin position="201"/>
        <end position="212"/>
    </location>
</feature>
<keyword evidence="5" id="KW-1185">Reference proteome</keyword>
<dbReference type="SMART" id="SM00324">
    <property type="entry name" value="RhoGAP"/>
    <property type="match status" value="1"/>
</dbReference>
<dbReference type="Gene3D" id="1.10.555.10">
    <property type="entry name" value="Rho GTPase activation protein"/>
    <property type="match status" value="1"/>
</dbReference>
<dbReference type="PANTHER" id="PTHR23176">
    <property type="entry name" value="RHO/RAC/CDC GTPASE-ACTIVATING PROTEIN"/>
    <property type="match status" value="1"/>
</dbReference>
<feature type="compositionally biased region" description="Low complexity" evidence="2">
    <location>
        <begin position="792"/>
        <end position="827"/>
    </location>
</feature>
<dbReference type="SUPFAM" id="SSF103657">
    <property type="entry name" value="BAR/IMD domain-like"/>
    <property type="match status" value="1"/>
</dbReference>
<sequence length="864" mass="95269">MHRPRGRSISQREEEQPLPNIDAHLDFINKLLKWSIQDFDRFISLLKARIAAEESYIQSLEKLNRHAAAPEPDAPYTKHDYFGDHQTSFEVAVERYEQSLEGTIACRRELVQNMKTQMQVLYRVKEDQKERRNKVKNVLGEKNTNYLSYRTRDFVKRHKAYTTKCAELDAAQQQFLQQPGQEEEEMAGRLSIEDNSNGGRKSSDSGYRDTDAHSTSSLPENHSGTKRGMAGFMALRTQIANAMASTDPSKQNTRLAKLKREVVDADQDYRKAVVLLERFRKKQVETARIAIKHVEVLFLDKSEWTREALRNILTAEHAALLKEASLVQGLVQTAEGINGRHDAELFKNEYQKNALAFVTPQPFYYVNHVYGRVKDVLFGSSLEDYARAHNRTVPLLVQKCIHAVESQGGLQREGIYRVSGRMTKFDTLKIEFEKDEEGIQLDEHKHDIFTIASVLKVYLRELDQPLFPLSVQYRMDYSNLSEAQRLPELQTKLSELPEAHRDTLNYVIQHLARVAAASSVNKMTVQNLAVIFTPAIFHDHNQGEHPGEWCSDKVFEDLIQYHESIFVAAEKQKRADEANKGKKATPKQPSERPPEVLPVMDKTLLQTAEGGIHPDMKQQASADAVDIDFGPPLGEMLSRSDSTPTAAEGTSSLPPAQGEKKGTTQLGRKGSIRFRPRQDSLRRKPSHHVPSTSLGSVDEGPGRANVGHSRTNSNSSGLNQPSSLVFPTPPPPVPSLPIATAPSAAAAVSSTPAIQPLPQPHAASLSAVPPSHATTTSPPSPAPVPNPRPDLTPQAPTIASSAPPTITPIIQTTAASPPATASPATAPLETASNLPVTQLGSAPASAPANSSNTGTAATSSDAKR</sequence>
<gene>
    <name evidence="4" type="ORF">BCR43DRAFT_459372</name>
</gene>
<dbReference type="InterPro" id="IPR000198">
    <property type="entry name" value="RhoGAP_dom"/>
</dbReference>
<evidence type="ECO:0000256" key="1">
    <source>
        <dbReference type="ARBA" id="ARBA00022468"/>
    </source>
</evidence>
<evidence type="ECO:0000259" key="3">
    <source>
        <dbReference type="PROSITE" id="PS50238"/>
    </source>
</evidence>
<feature type="compositionally biased region" description="Polar residues" evidence="2">
    <location>
        <begin position="639"/>
        <end position="654"/>
    </location>
</feature>
<dbReference type="OrthoDB" id="79452at2759"/>
<name>A0A1X2HA47_SYNRA</name>
<accession>A0A1X2HA47</accession>
<feature type="domain" description="Rho-GAP" evidence="3">
    <location>
        <begin position="380"/>
        <end position="566"/>
    </location>
</feature>
<dbReference type="GO" id="GO:0007165">
    <property type="term" value="P:signal transduction"/>
    <property type="evidence" value="ECO:0007669"/>
    <property type="project" value="InterPro"/>
</dbReference>
<dbReference type="GO" id="GO:0005737">
    <property type="term" value="C:cytoplasm"/>
    <property type="evidence" value="ECO:0007669"/>
    <property type="project" value="TreeGrafter"/>
</dbReference>
<dbReference type="Pfam" id="PF00620">
    <property type="entry name" value="RhoGAP"/>
    <property type="match status" value="1"/>
</dbReference>
<feature type="region of interest" description="Disordered" evidence="2">
    <location>
        <begin position="178"/>
        <end position="227"/>
    </location>
</feature>
<feature type="region of interest" description="Disordered" evidence="2">
    <location>
        <begin position="572"/>
        <end position="597"/>
    </location>
</feature>
<dbReference type="InterPro" id="IPR050729">
    <property type="entry name" value="Rho-GAP"/>
</dbReference>
<dbReference type="Proteomes" id="UP000242180">
    <property type="component" value="Unassembled WGS sequence"/>
</dbReference>
<feature type="compositionally biased region" description="Low complexity" evidence="2">
    <location>
        <begin position="736"/>
        <end position="754"/>
    </location>
</feature>
<feature type="compositionally biased region" description="Polar residues" evidence="2">
    <location>
        <begin position="708"/>
        <end position="720"/>
    </location>
</feature>
<reference evidence="4 5" key="1">
    <citation type="submission" date="2016-07" db="EMBL/GenBank/DDBJ databases">
        <title>Pervasive Adenine N6-methylation of Active Genes in Fungi.</title>
        <authorList>
            <consortium name="DOE Joint Genome Institute"/>
            <person name="Mondo S.J."/>
            <person name="Dannebaum R.O."/>
            <person name="Kuo R.C."/>
            <person name="Labutti K."/>
            <person name="Haridas S."/>
            <person name="Kuo A."/>
            <person name="Salamov A."/>
            <person name="Ahrendt S.R."/>
            <person name="Lipzen A."/>
            <person name="Sullivan W."/>
            <person name="Andreopoulos W.B."/>
            <person name="Clum A."/>
            <person name="Lindquist E."/>
            <person name="Daum C."/>
            <person name="Ramamoorthy G.K."/>
            <person name="Gryganskyi A."/>
            <person name="Culley D."/>
            <person name="Magnuson J.K."/>
            <person name="James T.Y."/>
            <person name="O'Malley M.A."/>
            <person name="Stajich J.E."/>
            <person name="Spatafora J.W."/>
            <person name="Visel A."/>
            <person name="Grigoriev I.V."/>
        </authorList>
    </citation>
    <scope>NUCLEOTIDE SEQUENCE [LARGE SCALE GENOMIC DNA]</scope>
    <source>
        <strain evidence="4 5">NRRL 2496</strain>
    </source>
</reference>
<dbReference type="OMA" id="NAHAEIN"/>
<dbReference type="EMBL" id="MCGN01000006">
    <property type="protein sequence ID" value="ORY95547.1"/>
    <property type="molecule type" value="Genomic_DNA"/>
</dbReference>
<evidence type="ECO:0000256" key="2">
    <source>
        <dbReference type="SAM" id="MobiDB-lite"/>
    </source>
</evidence>
<dbReference type="InterPro" id="IPR027267">
    <property type="entry name" value="AH/BAR_dom_sf"/>
</dbReference>
<organism evidence="4 5">
    <name type="scientific">Syncephalastrum racemosum</name>
    <name type="common">Filamentous fungus</name>
    <dbReference type="NCBI Taxonomy" id="13706"/>
    <lineage>
        <taxon>Eukaryota</taxon>
        <taxon>Fungi</taxon>
        <taxon>Fungi incertae sedis</taxon>
        <taxon>Mucoromycota</taxon>
        <taxon>Mucoromycotina</taxon>
        <taxon>Mucoromycetes</taxon>
        <taxon>Mucorales</taxon>
        <taxon>Syncephalastraceae</taxon>
        <taxon>Syncephalastrum</taxon>
    </lineage>
</organism>
<dbReference type="PANTHER" id="PTHR23176:SF134">
    <property type="entry name" value="RHO-TYPE GTPASE-ACTIVATING PROTEIN"/>
    <property type="match status" value="1"/>
</dbReference>
<dbReference type="SUPFAM" id="SSF48350">
    <property type="entry name" value="GTPase activation domain, GAP"/>
    <property type="match status" value="1"/>
</dbReference>